<sequence>MVAAEQLPTMDLKPPSGFKFDKTKDGYTLIEDTPLEGSPRLSLSGFLEEDESRVLGETMLERGKNTAEQLGKLAGQHHLETMLEHQDEIPVEWREFYLVGAGTVWRGVYGRRYITCLDWSGDEWVLSFGSLGRSDWRSCDRLVRVSQVSQEELGFSES</sequence>
<reference evidence="2" key="1">
    <citation type="submission" date="2017-09" db="EMBL/GenBank/DDBJ databases">
        <title>Depth-based differentiation of microbial function through sediment-hosted aquifers and enrichment of novel symbionts in the deep terrestrial subsurface.</title>
        <authorList>
            <person name="Probst A.J."/>
            <person name="Ladd B."/>
            <person name="Jarett J.K."/>
            <person name="Geller-Mcgrath D.E."/>
            <person name="Sieber C.M.K."/>
            <person name="Emerson J.B."/>
            <person name="Anantharaman K."/>
            <person name="Thomas B.C."/>
            <person name="Malmstrom R."/>
            <person name="Stieglmeier M."/>
            <person name="Klingl A."/>
            <person name="Woyke T."/>
            <person name="Ryan C.M."/>
            <person name="Banfield J.F."/>
        </authorList>
    </citation>
    <scope>NUCLEOTIDE SEQUENCE [LARGE SCALE GENOMIC DNA]</scope>
</reference>
<name>A0A2M6WXA5_9BACT</name>
<protein>
    <submittedName>
        <fullName evidence="1">Uncharacterized protein</fullName>
    </submittedName>
</protein>
<gene>
    <name evidence="1" type="ORF">COT77_01705</name>
</gene>
<dbReference type="AlphaFoldDB" id="A0A2M6WXA5"/>
<dbReference type="Proteomes" id="UP000228596">
    <property type="component" value="Unassembled WGS sequence"/>
</dbReference>
<dbReference type="EMBL" id="PEZV01000014">
    <property type="protein sequence ID" value="PIT97379.1"/>
    <property type="molecule type" value="Genomic_DNA"/>
</dbReference>
<comment type="caution">
    <text evidence="1">The sequence shown here is derived from an EMBL/GenBank/DDBJ whole genome shotgun (WGS) entry which is preliminary data.</text>
</comment>
<proteinExistence type="predicted"/>
<evidence type="ECO:0000313" key="2">
    <source>
        <dbReference type="Proteomes" id="UP000228596"/>
    </source>
</evidence>
<accession>A0A2M6WXA5</accession>
<evidence type="ECO:0000313" key="1">
    <source>
        <dbReference type="EMBL" id="PIT97379.1"/>
    </source>
</evidence>
<organism evidence="1 2">
    <name type="scientific">Candidatus Berkelbacteria bacterium CG10_big_fil_rev_8_21_14_0_10_41_12</name>
    <dbReference type="NCBI Taxonomy" id="1974513"/>
    <lineage>
        <taxon>Bacteria</taxon>
        <taxon>Candidatus Berkelbacteria</taxon>
    </lineage>
</organism>